<comment type="caution">
    <text evidence="1">The sequence shown here is derived from an EMBL/GenBank/DDBJ whole genome shotgun (WGS) entry which is preliminary data.</text>
</comment>
<proteinExistence type="predicted"/>
<protein>
    <submittedName>
        <fullName evidence="1">Uncharacterized protein</fullName>
    </submittedName>
</protein>
<reference evidence="1 2" key="2">
    <citation type="journal article" date="2022" name="Mol. Ecol. Resour.">
        <title>The genomes of chicory, endive, great burdock and yacon provide insights into Asteraceae paleo-polyploidization history and plant inulin production.</title>
        <authorList>
            <person name="Fan W."/>
            <person name="Wang S."/>
            <person name="Wang H."/>
            <person name="Wang A."/>
            <person name="Jiang F."/>
            <person name="Liu H."/>
            <person name="Zhao H."/>
            <person name="Xu D."/>
            <person name="Zhang Y."/>
        </authorList>
    </citation>
    <scope>NUCLEOTIDE SEQUENCE [LARGE SCALE GENOMIC DNA]</scope>
    <source>
        <strain evidence="2">cv. Punajuju</strain>
        <tissue evidence="1">Leaves</tissue>
    </source>
</reference>
<keyword evidence="2" id="KW-1185">Reference proteome</keyword>
<reference evidence="2" key="1">
    <citation type="journal article" date="2022" name="Mol. Ecol. Resour.">
        <title>The genomes of chicory, endive, great burdock and yacon provide insights into Asteraceae palaeo-polyploidization history and plant inulin production.</title>
        <authorList>
            <person name="Fan W."/>
            <person name="Wang S."/>
            <person name="Wang H."/>
            <person name="Wang A."/>
            <person name="Jiang F."/>
            <person name="Liu H."/>
            <person name="Zhao H."/>
            <person name="Xu D."/>
            <person name="Zhang Y."/>
        </authorList>
    </citation>
    <scope>NUCLEOTIDE SEQUENCE [LARGE SCALE GENOMIC DNA]</scope>
    <source>
        <strain evidence="2">cv. Punajuju</strain>
    </source>
</reference>
<accession>A0ACB9H7C1</accession>
<dbReference type="Proteomes" id="UP001055811">
    <property type="component" value="Linkage Group LG01"/>
</dbReference>
<organism evidence="1 2">
    <name type="scientific">Cichorium intybus</name>
    <name type="common">Chicory</name>
    <dbReference type="NCBI Taxonomy" id="13427"/>
    <lineage>
        <taxon>Eukaryota</taxon>
        <taxon>Viridiplantae</taxon>
        <taxon>Streptophyta</taxon>
        <taxon>Embryophyta</taxon>
        <taxon>Tracheophyta</taxon>
        <taxon>Spermatophyta</taxon>
        <taxon>Magnoliopsida</taxon>
        <taxon>eudicotyledons</taxon>
        <taxon>Gunneridae</taxon>
        <taxon>Pentapetalae</taxon>
        <taxon>asterids</taxon>
        <taxon>campanulids</taxon>
        <taxon>Asterales</taxon>
        <taxon>Asteraceae</taxon>
        <taxon>Cichorioideae</taxon>
        <taxon>Cichorieae</taxon>
        <taxon>Cichoriinae</taxon>
        <taxon>Cichorium</taxon>
    </lineage>
</organism>
<evidence type="ECO:0000313" key="2">
    <source>
        <dbReference type="Proteomes" id="UP001055811"/>
    </source>
</evidence>
<dbReference type="EMBL" id="CM042009">
    <property type="protein sequence ID" value="KAI3791640.1"/>
    <property type="molecule type" value="Genomic_DNA"/>
</dbReference>
<gene>
    <name evidence="1" type="ORF">L2E82_05499</name>
</gene>
<evidence type="ECO:0000313" key="1">
    <source>
        <dbReference type="EMBL" id="KAI3791640.1"/>
    </source>
</evidence>
<sequence>MATFTHIVVFAILAVVLLPATTMATDYVVGDDSGWTTNYDYQAWAKDKVFYVGDKLVFKYPQNVHNVYKVNASSFASCTVPTPSTGLTSGNDVVPLVAPGKKWYICGVEGHCKDLGQRLVIDVQQGWMAPAPAPSSATVFGYKTFMAIISVLAMIAMF</sequence>
<name>A0ACB9H7C1_CICIN</name>